<organism evidence="2 3">
    <name type="scientific">Blautia producta</name>
    <dbReference type="NCBI Taxonomy" id="33035"/>
    <lineage>
        <taxon>Bacteria</taxon>
        <taxon>Bacillati</taxon>
        <taxon>Bacillota</taxon>
        <taxon>Clostridia</taxon>
        <taxon>Lachnospirales</taxon>
        <taxon>Lachnospiraceae</taxon>
        <taxon>Blautia</taxon>
    </lineage>
</organism>
<dbReference type="EMBL" id="CP039126">
    <property type="protein sequence ID" value="QMW80709.1"/>
    <property type="molecule type" value="Genomic_DNA"/>
</dbReference>
<dbReference type="GeneID" id="75053808"/>
<dbReference type="RefSeq" id="WP_018597638.1">
    <property type="nucleotide sequence ID" value="NZ_CABLBP010000053.1"/>
</dbReference>
<sequence length="262" mass="29660">MNELQIFNSEEFGQVRTVAIDDEPWLVGKDVAVALGYENPQKALRDHVEIDDKKMGEQNVTPYILDSLGRKQYPTFINESGLYALIFGSKLESAKRFKHWVTSEVLPAIRKHGAYAVDELLNNPDMAIKAFTALKEEREKNKQLQADNARMKPKEIFADAVSTSKQSILIGELAKILKQNGYETGEKRLFTYLRDSGYLIKRKGTDYNAPTQRSMEMGLFEVKETAVTHSDGHTTINKTTKVTGKGQQYFINKFLVDSKKTG</sequence>
<dbReference type="PROSITE" id="PS51750">
    <property type="entry name" value="BRO_N"/>
    <property type="match status" value="1"/>
</dbReference>
<gene>
    <name evidence="2" type="ORF">E5259_25760</name>
</gene>
<dbReference type="InterPro" id="IPR005039">
    <property type="entry name" value="Ant_C"/>
</dbReference>
<evidence type="ECO:0000259" key="1">
    <source>
        <dbReference type="PROSITE" id="PS51750"/>
    </source>
</evidence>
<dbReference type="InterPro" id="IPR003497">
    <property type="entry name" value="BRO_N_domain"/>
</dbReference>
<dbReference type="Pfam" id="PF02498">
    <property type="entry name" value="Bro-N"/>
    <property type="match status" value="1"/>
</dbReference>
<reference evidence="2 3" key="1">
    <citation type="submission" date="2019-04" db="EMBL/GenBank/DDBJ databases">
        <authorList>
            <person name="Schori C."/>
            <person name="Ahrens C."/>
        </authorList>
    </citation>
    <scope>NUCLEOTIDE SEQUENCE [LARGE SCALE GENOMIC DNA]</scope>
    <source>
        <strain evidence="2 3">DSM 2950</strain>
    </source>
</reference>
<dbReference type="AlphaFoldDB" id="A0A7G5N1G6"/>
<protein>
    <recommendedName>
        <fullName evidence="1">Bro-N domain-containing protein</fullName>
    </recommendedName>
</protein>
<dbReference type="Proteomes" id="UP000515789">
    <property type="component" value="Chromosome"/>
</dbReference>
<dbReference type="Pfam" id="PF03374">
    <property type="entry name" value="ANT"/>
    <property type="match status" value="1"/>
</dbReference>
<name>A0A7G5N1G6_9FIRM</name>
<proteinExistence type="predicted"/>
<accession>A0A7G5N1G6</accession>
<feature type="domain" description="Bro-N" evidence="1">
    <location>
        <begin position="1"/>
        <end position="113"/>
    </location>
</feature>
<dbReference type="PANTHER" id="PTHR36180:SF2">
    <property type="entry name" value="BRO FAMILY PROTEIN"/>
    <property type="match status" value="1"/>
</dbReference>
<evidence type="ECO:0000313" key="2">
    <source>
        <dbReference type="EMBL" id="QMW80709.1"/>
    </source>
</evidence>
<dbReference type="SMART" id="SM01040">
    <property type="entry name" value="Bro-N"/>
    <property type="match status" value="1"/>
</dbReference>
<dbReference type="PANTHER" id="PTHR36180">
    <property type="entry name" value="DNA-BINDING PROTEIN-RELATED-RELATED"/>
    <property type="match status" value="1"/>
</dbReference>
<dbReference type="GO" id="GO:0003677">
    <property type="term" value="F:DNA binding"/>
    <property type="evidence" value="ECO:0007669"/>
    <property type="project" value="InterPro"/>
</dbReference>
<evidence type="ECO:0000313" key="3">
    <source>
        <dbReference type="Proteomes" id="UP000515789"/>
    </source>
</evidence>